<dbReference type="InterPro" id="IPR008207">
    <property type="entry name" value="Sig_transdc_His_kin_Hpt_dom"/>
</dbReference>
<dbReference type="SMART" id="SM00388">
    <property type="entry name" value="HisKA"/>
    <property type="match status" value="1"/>
</dbReference>
<evidence type="ECO:0000259" key="22">
    <source>
        <dbReference type="PROSITE" id="PS50112"/>
    </source>
</evidence>
<dbReference type="InterPro" id="IPR036097">
    <property type="entry name" value="HisK_dim/P_sf"/>
</dbReference>
<dbReference type="SMART" id="SM00387">
    <property type="entry name" value="HATPase_c"/>
    <property type="match status" value="1"/>
</dbReference>
<dbReference type="PANTHER" id="PTHR45339">
    <property type="entry name" value="HYBRID SIGNAL TRANSDUCTION HISTIDINE KINASE J"/>
    <property type="match status" value="1"/>
</dbReference>
<dbReference type="Pfam" id="PF00072">
    <property type="entry name" value="Response_reg"/>
    <property type="match status" value="1"/>
</dbReference>
<dbReference type="Pfam" id="PF01627">
    <property type="entry name" value="Hpt"/>
    <property type="match status" value="1"/>
</dbReference>
<dbReference type="SMART" id="SM00448">
    <property type="entry name" value="REC"/>
    <property type="match status" value="1"/>
</dbReference>
<dbReference type="Gene3D" id="3.30.565.10">
    <property type="entry name" value="Histidine kinase-like ATPase, C-terminal domain"/>
    <property type="match status" value="1"/>
</dbReference>
<keyword evidence="26" id="KW-1185">Reference proteome</keyword>
<dbReference type="STRING" id="1396821.SAMN05444515_108100"/>
<dbReference type="Pfam" id="PF00512">
    <property type="entry name" value="HisKA"/>
    <property type="match status" value="1"/>
</dbReference>
<evidence type="ECO:0000256" key="6">
    <source>
        <dbReference type="ARBA" id="ARBA00022679"/>
    </source>
</evidence>
<dbReference type="PRINTS" id="PR00344">
    <property type="entry name" value="BCTRLSENSOR"/>
</dbReference>
<evidence type="ECO:0000256" key="4">
    <source>
        <dbReference type="ARBA" id="ARBA00022475"/>
    </source>
</evidence>
<dbReference type="InterPro" id="IPR013656">
    <property type="entry name" value="PAS_4"/>
</dbReference>
<dbReference type="CDD" id="cd00130">
    <property type="entry name" value="PAS"/>
    <property type="match status" value="1"/>
</dbReference>
<dbReference type="PROSITE" id="PS50112">
    <property type="entry name" value="PAS"/>
    <property type="match status" value="1"/>
</dbReference>
<evidence type="ECO:0000256" key="5">
    <source>
        <dbReference type="ARBA" id="ARBA00022553"/>
    </source>
</evidence>
<evidence type="ECO:0000256" key="17">
    <source>
        <dbReference type="PROSITE-ProRule" id="PRU00169"/>
    </source>
</evidence>
<dbReference type="PROSITE" id="PS50110">
    <property type="entry name" value="RESPONSE_REGULATORY"/>
    <property type="match status" value="1"/>
</dbReference>
<dbReference type="Gene3D" id="3.40.50.2300">
    <property type="match status" value="1"/>
</dbReference>
<dbReference type="Gene3D" id="3.30.450.20">
    <property type="entry name" value="PAS domain"/>
    <property type="match status" value="2"/>
</dbReference>
<dbReference type="InterPro" id="IPR029151">
    <property type="entry name" value="Sensor-like_sf"/>
</dbReference>
<evidence type="ECO:0000256" key="15">
    <source>
        <dbReference type="ARBA" id="ARBA00068150"/>
    </source>
</evidence>
<dbReference type="InterPro" id="IPR001789">
    <property type="entry name" value="Sig_transdc_resp-reg_receiver"/>
</dbReference>
<dbReference type="FunFam" id="1.10.287.130:FF:000002">
    <property type="entry name" value="Two-component osmosensing histidine kinase"/>
    <property type="match status" value="1"/>
</dbReference>
<feature type="domain" description="Histidine kinase" evidence="20">
    <location>
        <begin position="609"/>
        <end position="830"/>
    </location>
</feature>
<dbReference type="GO" id="GO:0000155">
    <property type="term" value="F:phosphorelay sensor kinase activity"/>
    <property type="evidence" value="ECO:0007669"/>
    <property type="project" value="InterPro"/>
</dbReference>
<dbReference type="PANTHER" id="PTHR45339:SF5">
    <property type="entry name" value="HISTIDINE KINASE"/>
    <property type="match status" value="1"/>
</dbReference>
<keyword evidence="13 19" id="KW-0472">Membrane</keyword>
<name>A0A1H7M167_9GAMM</name>
<keyword evidence="9" id="KW-0418">Kinase</keyword>
<dbReference type="Gene3D" id="6.10.340.10">
    <property type="match status" value="1"/>
</dbReference>
<comment type="subunit">
    <text evidence="14">At low DSF concentrations, interacts with RpfF.</text>
</comment>
<dbReference type="InterPro" id="IPR033479">
    <property type="entry name" value="dCache_1"/>
</dbReference>
<feature type="transmembrane region" description="Helical" evidence="19">
    <location>
        <begin position="361"/>
        <end position="381"/>
    </location>
</feature>
<protein>
    <recommendedName>
        <fullName evidence="15">Sensory/regulatory protein RpfC</fullName>
        <ecNumber evidence="3">2.7.13.3</ecNumber>
    </recommendedName>
</protein>
<dbReference type="SUPFAM" id="SSF55785">
    <property type="entry name" value="PYP-like sensor domain (PAS domain)"/>
    <property type="match status" value="1"/>
</dbReference>
<evidence type="ECO:0000256" key="10">
    <source>
        <dbReference type="ARBA" id="ARBA00022840"/>
    </source>
</evidence>
<dbReference type="SUPFAM" id="SSF47384">
    <property type="entry name" value="Homodimeric domain of signal transducing histidine kinase"/>
    <property type="match status" value="1"/>
</dbReference>
<dbReference type="CDD" id="cd18774">
    <property type="entry name" value="PDC2_HK_sensor"/>
    <property type="match status" value="1"/>
</dbReference>
<evidence type="ECO:0000313" key="25">
    <source>
        <dbReference type="EMBL" id="SEL04829.1"/>
    </source>
</evidence>
<dbReference type="InterPro" id="IPR036641">
    <property type="entry name" value="HPT_dom_sf"/>
</dbReference>
<dbReference type="SUPFAM" id="SSF103190">
    <property type="entry name" value="Sensory domain-like"/>
    <property type="match status" value="1"/>
</dbReference>
<dbReference type="CDD" id="cd00088">
    <property type="entry name" value="HPT"/>
    <property type="match status" value="1"/>
</dbReference>
<comment type="subcellular location">
    <subcellularLocation>
        <location evidence="2">Cell membrane</location>
        <topology evidence="2">Multi-pass membrane protein</topology>
    </subcellularLocation>
</comment>
<dbReference type="AlphaFoldDB" id="A0A1H7M167"/>
<feature type="domain" description="Response regulatory" evidence="21">
    <location>
        <begin position="857"/>
        <end position="976"/>
    </location>
</feature>
<keyword evidence="5 17" id="KW-0597">Phosphoprotein</keyword>
<feature type="transmembrane region" description="Helical" evidence="19">
    <location>
        <begin position="28"/>
        <end position="50"/>
    </location>
</feature>
<evidence type="ECO:0000256" key="19">
    <source>
        <dbReference type="SAM" id="Phobius"/>
    </source>
</evidence>
<comment type="catalytic activity">
    <reaction evidence="1">
        <text>ATP + protein L-histidine = ADP + protein N-phospho-L-histidine.</text>
        <dbReference type="EC" id="2.7.13.3"/>
    </reaction>
</comment>
<dbReference type="NCBIfam" id="TIGR00229">
    <property type="entry name" value="sensory_box"/>
    <property type="match status" value="1"/>
</dbReference>
<keyword evidence="8" id="KW-0547">Nucleotide-binding</keyword>
<dbReference type="InterPro" id="IPR035965">
    <property type="entry name" value="PAS-like_dom_sf"/>
</dbReference>
<keyword evidence="7 19" id="KW-0812">Transmembrane</keyword>
<feature type="modified residue" description="Phosphohistidine" evidence="16">
    <location>
        <position position="1054"/>
    </location>
</feature>
<evidence type="ECO:0000256" key="16">
    <source>
        <dbReference type="PROSITE-ProRule" id="PRU00110"/>
    </source>
</evidence>
<evidence type="ECO:0000256" key="9">
    <source>
        <dbReference type="ARBA" id="ARBA00022777"/>
    </source>
</evidence>
<evidence type="ECO:0000313" key="26">
    <source>
        <dbReference type="Proteomes" id="UP000199256"/>
    </source>
</evidence>
<feature type="coiled-coil region" evidence="18">
    <location>
        <begin position="426"/>
        <end position="467"/>
    </location>
</feature>
<dbReference type="Pfam" id="PF02743">
    <property type="entry name" value="dCache_1"/>
    <property type="match status" value="1"/>
</dbReference>
<evidence type="ECO:0000256" key="18">
    <source>
        <dbReference type="SAM" id="Coils"/>
    </source>
</evidence>
<dbReference type="Gene3D" id="1.20.120.160">
    <property type="entry name" value="HPT domain"/>
    <property type="match status" value="1"/>
</dbReference>
<gene>
    <name evidence="25" type="ORF">SAMN05444515_108100</name>
</gene>
<keyword evidence="4" id="KW-1003">Cell membrane</keyword>
<dbReference type="InterPro" id="IPR003661">
    <property type="entry name" value="HisK_dim/P_dom"/>
</dbReference>
<evidence type="ECO:0000256" key="7">
    <source>
        <dbReference type="ARBA" id="ARBA00022692"/>
    </source>
</evidence>
<dbReference type="CDD" id="cd12913">
    <property type="entry name" value="PDC1_MCP_like"/>
    <property type="match status" value="1"/>
</dbReference>
<dbReference type="CDD" id="cd00082">
    <property type="entry name" value="HisKA"/>
    <property type="match status" value="1"/>
</dbReference>
<sequence>MGGHTRESPLAKQSRSRSALRTAFSLRWLIGIPVVLITVLSAGFVAWLAIADGRDAVNDIARQLRTDILTRVEDQLTHYLGIPAQVNEDNARALRSGILDLDDPTLVQRYFHGVIESQPSLAYSFFGTPEGEFYGARRTADGSVQVVRAGKVTGGDSHNFSTNDLGDALELKQVYPNFDPRTRPWYQAGVAAGRSTWTPIYRHFVIHDLALTASRPHYDADGELLGVFAVDYVLTQIHDFLRSLDLTPNAQVFVMQGDGHLVAASTAPKGGFFEEVQGQFLPIPAAESGVASVEAAVGLLQQRPGGLVSIFEDEFLSFSLDGETKYLQLRPFSPAPGLDWLLAVVVPEKDFMSGIQDQTRATLTIIAAVLLLAGWLGFVMAGRLAAPMERLGHDADELARGQWDRKPRRTPIREYNRLDRAFQAMARQLRDQFQRLQEQSAEIQEQNRQLEQRVAERTAELSRTTSRLRAFFENIPGYIVIIDRDYRIVSVSQSLLEVFGIDDLEKVLHQPCYQLAWEQSGPCVQCALEVCFQTGEPVVRYSTPAEEARFGGRSMQIFNGPILDDQGEIIGGMVYYSDVTDLRVLERQLIAAREVAEAANQAKSEFLARMSHEIRTPMNAILGLSELVMLEGLEGQSREFMQIIQHSAQHLLTVINDILDLSKIEAGRMELLVADFDLHLALEQMVGTLRVSAREKGLELVMDLAPDVPRYLRGDRHRLGQVLINLVGNAIKFTAEGDIQVRVRLLDTIGAEVDIGFEVIDTGEGIPEDRQGEIFDTFTQVDGSARRRYGGTGLGLAITRQLVEKMGGRIRVASRPGQGSAFRFNVVLELGDPEKVPVTEDAHSLGATVPHQPRAWRTLLVEDTPANVVVAEQLLKRLGHEAVAVTDAESAFEQLLFEHFDLVLMDVEMPGMNGFEATRHIRDGGTGEANRTLPIIGLTAHALSEYRERGLDAGMDDYIFKPISLGELGRTIDHVMSHCTTTASARSDVSEPAPTAPGVDLGVDLALVMQRLGGDRELLIEILLTILPDLPEKMSALAQALDDADGHAAARIAHTLKGHLGTIGAQRAAGQIEALETLVRRDHLQQASAWLDAITAELRHVYDGIPTALKGVLAGMPGEDAAVRDGLSQVETLARELRAAGGGSGNASNSRGAASG</sequence>
<evidence type="ECO:0000256" key="2">
    <source>
        <dbReference type="ARBA" id="ARBA00004651"/>
    </source>
</evidence>
<evidence type="ECO:0000256" key="1">
    <source>
        <dbReference type="ARBA" id="ARBA00000085"/>
    </source>
</evidence>
<dbReference type="GO" id="GO:0005524">
    <property type="term" value="F:ATP binding"/>
    <property type="evidence" value="ECO:0007669"/>
    <property type="project" value="UniProtKB-KW"/>
</dbReference>
<dbReference type="Pfam" id="PF02518">
    <property type="entry name" value="HATPase_c"/>
    <property type="match status" value="1"/>
</dbReference>
<dbReference type="InterPro" id="IPR011006">
    <property type="entry name" value="CheY-like_superfamily"/>
</dbReference>
<evidence type="ECO:0000259" key="24">
    <source>
        <dbReference type="PROSITE" id="PS50894"/>
    </source>
</evidence>
<evidence type="ECO:0000259" key="20">
    <source>
        <dbReference type="PROSITE" id="PS50109"/>
    </source>
</evidence>
<dbReference type="PROSITE" id="PS50109">
    <property type="entry name" value="HIS_KIN"/>
    <property type="match status" value="1"/>
</dbReference>
<evidence type="ECO:0000256" key="8">
    <source>
        <dbReference type="ARBA" id="ARBA00022741"/>
    </source>
</evidence>
<keyword evidence="18" id="KW-0175">Coiled coil</keyword>
<dbReference type="SUPFAM" id="SSF47226">
    <property type="entry name" value="Histidine-containing phosphotransfer domain, HPT domain"/>
    <property type="match status" value="1"/>
</dbReference>
<dbReference type="Gene3D" id="1.10.287.130">
    <property type="match status" value="1"/>
</dbReference>
<evidence type="ECO:0000259" key="21">
    <source>
        <dbReference type="PROSITE" id="PS50110"/>
    </source>
</evidence>
<dbReference type="CDD" id="cd16922">
    <property type="entry name" value="HATPase_EvgS-ArcB-TorS-like"/>
    <property type="match status" value="1"/>
</dbReference>
<feature type="domain" description="PAS" evidence="22">
    <location>
        <begin position="464"/>
        <end position="505"/>
    </location>
</feature>
<feature type="domain" description="HPt" evidence="24">
    <location>
        <begin position="1015"/>
        <end position="1112"/>
    </location>
</feature>
<dbReference type="FunFam" id="3.30.565.10:FF:000010">
    <property type="entry name" value="Sensor histidine kinase RcsC"/>
    <property type="match status" value="1"/>
</dbReference>
<keyword evidence="10" id="KW-0067">ATP-binding</keyword>
<evidence type="ECO:0000256" key="12">
    <source>
        <dbReference type="ARBA" id="ARBA00023012"/>
    </source>
</evidence>
<dbReference type="InterPro" id="IPR003594">
    <property type="entry name" value="HATPase_dom"/>
</dbReference>
<dbReference type="SUPFAM" id="SSF55874">
    <property type="entry name" value="ATPase domain of HSP90 chaperone/DNA topoisomerase II/histidine kinase"/>
    <property type="match status" value="1"/>
</dbReference>
<dbReference type="GO" id="GO:0005886">
    <property type="term" value="C:plasma membrane"/>
    <property type="evidence" value="ECO:0007669"/>
    <property type="project" value="UniProtKB-SubCell"/>
</dbReference>
<dbReference type="Proteomes" id="UP000199256">
    <property type="component" value="Unassembled WGS sequence"/>
</dbReference>
<dbReference type="InterPro" id="IPR000014">
    <property type="entry name" value="PAS"/>
</dbReference>
<evidence type="ECO:0000256" key="3">
    <source>
        <dbReference type="ARBA" id="ARBA00012438"/>
    </source>
</evidence>
<evidence type="ECO:0000259" key="23">
    <source>
        <dbReference type="PROSITE" id="PS50885"/>
    </source>
</evidence>
<dbReference type="InterPro" id="IPR004358">
    <property type="entry name" value="Sig_transdc_His_kin-like_C"/>
</dbReference>
<dbReference type="SMART" id="SM00091">
    <property type="entry name" value="PAS"/>
    <property type="match status" value="1"/>
</dbReference>
<evidence type="ECO:0000256" key="14">
    <source>
        <dbReference type="ARBA" id="ARBA00064003"/>
    </source>
</evidence>
<dbReference type="EC" id="2.7.13.3" evidence="3"/>
<dbReference type="InterPro" id="IPR036890">
    <property type="entry name" value="HATPase_C_sf"/>
</dbReference>
<dbReference type="PROSITE" id="PS50885">
    <property type="entry name" value="HAMP"/>
    <property type="match status" value="1"/>
</dbReference>
<feature type="modified residue" description="4-aspartylphosphate" evidence="17">
    <location>
        <position position="906"/>
    </location>
</feature>
<evidence type="ECO:0000256" key="13">
    <source>
        <dbReference type="ARBA" id="ARBA00023136"/>
    </source>
</evidence>
<reference evidence="26" key="1">
    <citation type="submission" date="2016-10" db="EMBL/GenBank/DDBJ databases">
        <authorList>
            <person name="Varghese N."/>
            <person name="Submissions S."/>
        </authorList>
    </citation>
    <scope>NUCLEOTIDE SEQUENCE [LARGE SCALE GENOMIC DNA]</scope>
    <source>
        <strain evidence="26">DSM 241</strain>
    </source>
</reference>
<dbReference type="CDD" id="cd17546">
    <property type="entry name" value="REC_hyHK_CKI1_RcsC-like"/>
    <property type="match status" value="1"/>
</dbReference>
<organism evidence="25 26">
    <name type="scientific">Ectothiorhodospira marina</name>
    <dbReference type="NCBI Taxonomy" id="1396821"/>
    <lineage>
        <taxon>Bacteria</taxon>
        <taxon>Pseudomonadati</taxon>
        <taxon>Pseudomonadota</taxon>
        <taxon>Gammaproteobacteria</taxon>
        <taxon>Chromatiales</taxon>
        <taxon>Ectothiorhodospiraceae</taxon>
        <taxon>Ectothiorhodospira</taxon>
    </lineage>
</organism>
<feature type="domain" description="HAMP" evidence="23">
    <location>
        <begin position="382"/>
        <end position="434"/>
    </location>
</feature>
<dbReference type="Pfam" id="PF08448">
    <property type="entry name" value="PAS_4"/>
    <property type="match status" value="1"/>
</dbReference>
<evidence type="ECO:0000256" key="11">
    <source>
        <dbReference type="ARBA" id="ARBA00022989"/>
    </source>
</evidence>
<dbReference type="EMBL" id="FOAA01000008">
    <property type="protein sequence ID" value="SEL04829.1"/>
    <property type="molecule type" value="Genomic_DNA"/>
</dbReference>
<dbReference type="SUPFAM" id="SSF52172">
    <property type="entry name" value="CheY-like"/>
    <property type="match status" value="1"/>
</dbReference>
<keyword evidence="6" id="KW-0808">Transferase</keyword>
<keyword evidence="12" id="KW-0902">Two-component regulatory system</keyword>
<proteinExistence type="predicted"/>
<dbReference type="InterPro" id="IPR003660">
    <property type="entry name" value="HAMP_dom"/>
</dbReference>
<accession>A0A1H7M167</accession>
<dbReference type="InterPro" id="IPR005467">
    <property type="entry name" value="His_kinase_dom"/>
</dbReference>
<dbReference type="PROSITE" id="PS50894">
    <property type="entry name" value="HPT"/>
    <property type="match status" value="1"/>
</dbReference>
<keyword evidence="11 19" id="KW-1133">Transmembrane helix</keyword>